<dbReference type="Gene3D" id="3.90.70.10">
    <property type="entry name" value="Cysteine proteinases"/>
    <property type="match status" value="1"/>
</dbReference>
<sequence length="2201" mass="262218">MQNYIKLNQYLDVMDNSNNWCVGKIISIEQNQLYINFDGWKESFNEVKLFIYLFFQKKIIFIFVLEIKKKKHFVNSKKILPFRSKTQPYTGAKKQSQRDNFIFENQRNNINQELEKMMNLQQNNFQIEDTYQFIQYVRGSLFILGDSILTYQKALNKEDMKLSVEFFQVYISFFCKYLQTIPQYLHQYIEANNLNTNLYLIAPQVCLVSAYSELFELLLNILGERIRGRRYYSQNQFCLIQVQEPFAIRSKESYNNQMDQIINFINCFGSNNGFDHLINLINWQENIYKTPLNIIVYIQEVMNKCIQLMPSRIQRMYLDLYEKSIFQRISKIQDKEMKDIDIPKVRNVLRNLLPRSTYIPNEREIFEAVDKAEIQFALKLLKCQYLEKKFAGIVQIKEIIEHVCQQYGGKILQQQQQIQENIQSFKYMNKESLKMILEQEGLLDFLLGENYFHPEIFKKSLHIFVFMAEIGGLQKKHIENLWKITENKHEADLMAIYEVIISLSKVLNVESLEYLFKQMSLIKFEKYTDLTINLLKDFSQNAGLNMQYQNKKQKIQSEFPNFGLEFLWEALQDQNKVNPKLIHNIVDCLCFLLKNSNLKEQYIQMSFENVRDGKSVCQSIQVIIQLLKSYKNSSVFNNFLEDTQQNIVVKFNKEFYILDLLVKEFECYYQSGQEQMGGGIQGKYTHEQNVDIRLELIQIVSNALQGKKWEMNIEQVKKLWVVVEKKKLLKWILVKNGQKNVINEHLYVQFVEKILLEKELMKDYNIDKESYEFVRQFLIECNIRNGKSIEINQKNVIFVIKHENIIGKEFFWNVLLFCENQEVLNFNNQFIPNFYVRKAQKSSEQKIKLWKLFINKCKDILQMQNVQFRVQFNIVKMVKFFLQELEGKMYFDIKSQSLQIYIQLEKQTKTRIMLNLDNNISILHLRKIIGEQFIIQNKDFDLFIEGKNYIICRYQEEEYNIQALVFNDLKQTIISAINIKDNNQDLVDLIQFKQELVNDSFGELLFEMLSQNNQVELIQNILETLNNLPKIQNIVKKIENLNQVNELFSQNCYLKLQYCLLIIQQYFLEQEKWCKLFLSKNGIKHLINIYQSIQNINSQHFFSQPFNLYCLQTLAEIINHFIMQNYANQSGYLQQFLKSTMQLIIRIFEEKEEVVIEYLSECKKILEFIVIQGLLNVDDKGSRKEIKKGLQQIVVLEESKEGLILFENLLNQLILKESFGDFLGIYKEKCIQFFDFYEFLLDKISQYEKLGDLKQNNLVQISLKIIEIIKKNQLLRGAFQIALKLLNIQENLFQYIENDVCKSIIQDCLFNIPPKCKSLKTRNAAFKVLVKIQSKNMQKNPISDPNQYIEQFLKSGFWRQKSRQEWNKRQEIEKNTKEYVGLKNLGSTCYMNSLFQQLFMIKEFSQNLLKIRKEENNDNNNTLFFFNQIMQALSFSQRQFYDCREFCFQFKDFDGQPTNVMQQMDVDEFFNTLMDRLETDLKPLGQEFIIKDIFEGQLANELIGKGSGCEHCSERNESFMAISLPIKNKKSTLGECLDSFVQGEMLDGDNSYFCEKCNAKVPTLKQQSIKKLPNLLIIVLKRFHFDIESMQKTKINAYCEFPFDLDMKQYTKLNEENEQYGNEYFQYKLRGIIIHQGTSDSGHYYSIIQEKEGNWMEFNDMQIQPFDIQEIQQEGFGGFEEKIDGKFQNSQQINKLQQSQQQGNNQIHKNKNAYMLFYERVKFFNFQNVSNLQMTTKNNHLDLNGLQYSENYKLHLNKYFFSKDLQEYVVQLIKIVINQNQESLQTLQISKFGFFYYFFVLIRSYDKSQITFFRQQLALLLQNSYSLSTWLIQNVNNINFIKEIYVQNPVDDMKCITSGLILQGLKTVCEKDDVLQFEEFVQKSCLVQFVNLGFSVLNLHVNESKLLDQFFRLICKVQEMSNNVGIYMFQNKIINRLNAFFQDQIFDNNNEFLGKFTEFELQKGNYQIVNNLNNIKSIEELIEQRDYQNKLQNMQKNYASLIKLWSNIIRMNNFNPSIGKQSPYQAAFLLENNQNVDIELYKQSNFLKKIISLCNNKQSRKYFALGIGHISFLNVKFQEGMLDCLKEIYKERKFDDKDVKFLMVLLRYLVQVCENNNIQIQKIVFQIMQFFSNNLKYYICSSIVFDGIIKVNIYIYIYIYIIYILIYLYFFIFIYNRFIVQVRIFRNVQILYQIIIKILLN</sequence>
<keyword evidence="2" id="KW-0472">Membrane</keyword>
<dbReference type="InterPro" id="IPR028889">
    <property type="entry name" value="USP"/>
</dbReference>
<dbReference type="PROSITE" id="PS00972">
    <property type="entry name" value="USP_1"/>
    <property type="match status" value="1"/>
</dbReference>
<keyword evidence="4" id="KW-0413">Isomerase</keyword>
<evidence type="ECO:0000313" key="4">
    <source>
        <dbReference type="EMBL" id="EGR34208.1"/>
    </source>
</evidence>
<dbReference type="OrthoDB" id="289038at2759"/>
<dbReference type="EC" id="3.1.2.15" evidence="4"/>
<evidence type="ECO:0000259" key="3">
    <source>
        <dbReference type="PROSITE" id="PS50235"/>
    </source>
</evidence>
<dbReference type="SUPFAM" id="SSF63748">
    <property type="entry name" value="Tudor/PWWP/MBT"/>
    <property type="match status" value="1"/>
</dbReference>
<dbReference type="Proteomes" id="UP000008983">
    <property type="component" value="Unassembled WGS sequence"/>
</dbReference>
<dbReference type="PANTHER" id="PTHR24006:SF827">
    <property type="entry name" value="UBIQUITIN CARBOXYL-TERMINAL HYDROLASE 34"/>
    <property type="match status" value="1"/>
</dbReference>
<keyword evidence="4" id="KW-0378">Hydrolase</keyword>
<dbReference type="OMA" id="ECEATEI"/>
<dbReference type="Pfam" id="PF00443">
    <property type="entry name" value="UCH"/>
    <property type="match status" value="1"/>
</dbReference>
<keyword evidence="1" id="KW-0175">Coiled coil</keyword>
<dbReference type="STRING" id="857967.G0QKQ4"/>
<dbReference type="GO" id="GO:0004673">
    <property type="term" value="F:protein histidine kinase activity"/>
    <property type="evidence" value="ECO:0007669"/>
    <property type="project" value="UniProtKB-EC"/>
</dbReference>
<dbReference type="PROSITE" id="PS00973">
    <property type="entry name" value="USP_2"/>
    <property type="match status" value="1"/>
</dbReference>
<accession>G0QKQ4</accession>
<dbReference type="EMBL" id="GL983181">
    <property type="protein sequence ID" value="EGR34208.1"/>
    <property type="molecule type" value="Genomic_DNA"/>
</dbReference>
<dbReference type="InterPro" id="IPR050164">
    <property type="entry name" value="Peptidase_C19"/>
</dbReference>
<dbReference type="GO" id="GO:0004843">
    <property type="term" value="F:cysteine-type deubiquitinase activity"/>
    <property type="evidence" value="ECO:0007669"/>
    <property type="project" value="InterPro"/>
</dbReference>
<dbReference type="InterPro" id="IPR001394">
    <property type="entry name" value="Peptidase_C19_UCH"/>
</dbReference>
<dbReference type="RefSeq" id="XP_004039512.1">
    <property type="nucleotide sequence ID" value="XM_004039464.1"/>
</dbReference>
<name>G0QKQ4_ICHMU</name>
<feature type="domain" description="USP" evidence="3">
    <location>
        <begin position="1380"/>
        <end position="1721"/>
    </location>
</feature>
<keyword evidence="2" id="KW-0812">Transmembrane</keyword>
<dbReference type="EC" id="2.7.13.3" evidence="4"/>
<dbReference type="PROSITE" id="PS50235">
    <property type="entry name" value="USP_3"/>
    <property type="match status" value="1"/>
</dbReference>
<dbReference type="GO" id="GO:0005634">
    <property type="term" value="C:nucleus"/>
    <property type="evidence" value="ECO:0007669"/>
    <property type="project" value="TreeGrafter"/>
</dbReference>
<dbReference type="FunFam" id="3.90.70.10:FF:000022">
    <property type="entry name" value="Ubiquitin carboxyl-terminal hydrolase 24"/>
    <property type="match status" value="1"/>
</dbReference>
<dbReference type="EC" id="5.2.1.8" evidence="4"/>
<dbReference type="InParanoid" id="G0QKQ4"/>
<gene>
    <name evidence="4" type="ORF">IMG5_020720</name>
</gene>
<keyword evidence="5" id="KW-1185">Reference proteome</keyword>
<evidence type="ECO:0000256" key="2">
    <source>
        <dbReference type="SAM" id="Phobius"/>
    </source>
</evidence>
<evidence type="ECO:0000313" key="5">
    <source>
        <dbReference type="Proteomes" id="UP000008983"/>
    </source>
</evidence>
<keyword evidence="4" id="KW-0808">Transferase</keyword>
<dbReference type="Gene3D" id="2.30.30.140">
    <property type="match status" value="1"/>
</dbReference>
<feature type="transmembrane region" description="Helical" evidence="2">
    <location>
        <begin position="2153"/>
        <end position="2176"/>
    </location>
</feature>
<dbReference type="eggNOG" id="KOG1866">
    <property type="taxonomic scope" value="Eukaryota"/>
</dbReference>
<reference evidence="4 5" key="1">
    <citation type="submission" date="2011-07" db="EMBL/GenBank/DDBJ databases">
        <authorList>
            <person name="Coyne R."/>
            <person name="Brami D."/>
            <person name="Johnson J."/>
            <person name="Hostetler J."/>
            <person name="Hannick L."/>
            <person name="Clark T."/>
            <person name="Cassidy-Hanley D."/>
            <person name="Inman J."/>
        </authorList>
    </citation>
    <scope>NUCLEOTIDE SEQUENCE [LARGE SCALE GENOMIC DNA]</scope>
    <source>
        <strain evidence="4 5">G5</strain>
    </source>
</reference>
<dbReference type="EC" id="2.7.7.72" evidence="4"/>
<dbReference type="GO" id="GO:0004810">
    <property type="term" value="F:CCA tRNA nucleotidyltransferase activity"/>
    <property type="evidence" value="ECO:0007669"/>
    <property type="project" value="UniProtKB-EC"/>
</dbReference>
<feature type="coiled-coil region" evidence="1">
    <location>
        <begin position="103"/>
        <end position="130"/>
    </location>
</feature>
<dbReference type="GO" id="GO:0003755">
    <property type="term" value="F:peptidyl-prolyl cis-trans isomerase activity"/>
    <property type="evidence" value="ECO:0007669"/>
    <property type="project" value="UniProtKB-EC"/>
</dbReference>
<protein>
    <submittedName>
        <fullName evidence="4">Ubiquitin carboxyl-terminal hydrolase family protein, putative</fullName>
        <ecNumber evidence="4">2.7.13.3</ecNumber>
        <ecNumber evidence="4">2.7.7.72</ecNumber>
        <ecNumber evidence="4">3.1.2.15</ecNumber>
        <ecNumber evidence="4">5.2.1.8</ecNumber>
    </submittedName>
</protein>
<dbReference type="PANTHER" id="PTHR24006">
    <property type="entry name" value="UBIQUITIN CARBOXYL-TERMINAL HYDROLASE"/>
    <property type="match status" value="1"/>
</dbReference>
<dbReference type="GO" id="GO:0005829">
    <property type="term" value="C:cytosol"/>
    <property type="evidence" value="ECO:0007669"/>
    <property type="project" value="TreeGrafter"/>
</dbReference>
<keyword evidence="2" id="KW-1133">Transmembrane helix</keyword>
<evidence type="ECO:0000256" key="1">
    <source>
        <dbReference type="SAM" id="Coils"/>
    </source>
</evidence>
<dbReference type="GO" id="GO:0016579">
    <property type="term" value="P:protein deubiquitination"/>
    <property type="evidence" value="ECO:0007669"/>
    <property type="project" value="InterPro"/>
</dbReference>
<keyword evidence="4" id="KW-0548">Nucleotidyltransferase</keyword>
<proteinExistence type="predicted"/>
<dbReference type="SUPFAM" id="SSF54001">
    <property type="entry name" value="Cysteine proteinases"/>
    <property type="match status" value="1"/>
</dbReference>
<dbReference type="InterPro" id="IPR038765">
    <property type="entry name" value="Papain-like_cys_pep_sf"/>
</dbReference>
<organism evidence="4 5">
    <name type="scientific">Ichthyophthirius multifiliis</name>
    <name type="common">White spot disease agent</name>
    <name type="synonym">Ich</name>
    <dbReference type="NCBI Taxonomy" id="5932"/>
    <lineage>
        <taxon>Eukaryota</taxon>
        <taxon>Sar</taxon>
        <taxon>Alveolata</taxon>
        <taxon>Ciliophora</taxon>
        <taxon>Intramacronucleata</taxon>
        <taxon>Oligohymenophorea</taxon>
        <taxon>Hymenostomatida</taxon>
        <taxon>Ophryoglenina</taxon>
        <taxon>Ichthyophthirius</taxon>
    </lineage>
</organism>
<dbReference type="GeneID" id="14910402"/>
<dbReference type="InterPro" id="IPR018200">
    <property type="entry name" value="USP_CS"/>
</dbReference>